<reference evidence="4" key="1">
    <citation type="submission" date="2016-06" db="EMBL/GenBank/DDBJ databases">
        <title>First high quality genome sequence of Plasmodium coatneyi using continuous long reads from single molecule, real-time sequencing.</title>
        <authorList>
            <person name="Chien J.-T."/>
            <person name="Pakala S.B."/>
            <person name="Geraldo J.A."/>
            <person name="Lapp S.A."/>
            <person name="Barnwell J.W."/>
            <person name="Kissinger J.C."/>
            <person name="Galinski M.R."/>
            <person name="Humphrey J.C."/>
        </authorList>
    </citation>
    <scope>NUCLEOTIDE SEQUENCE [LARGE SCALE GENOMIC DNA]</scope>
    <source>
        <strain evidence="4">Hackeri</strain>
    </source>
</reference>
<name>A0A1B1E0Z1_9APIC</name>
<evidence type="ECO:0000256" key="1">
    <source>
        <dbReference type="SAM" id="MobiDB-lite"/>
    </source>
</evidence>
<dbReference type="VEuPathDB" id="PlasmoDB:PCOAH_00029120"/>
<dbReference type="AlphaFoldDB" id="A0A1B1E0Z1"/>
<dbReference type="EMBL" id="CP016248">
    <property type="protein sequence ID" value="ANQ08519.1"/>
    <property type="molecule type" value="Genomic_DNA"/>
</dbReference>
<keyword evidence="4" id="KW-1185">Reference proteome</keyword>
<evidence type="ECO:0000313" key="3">
    <source>
        <dbReference type="EMBL" id="ANQ08519.1"/>
    </source>
</evidence>
<dbReference type="SUPFAM" id="SSF81383">
    <property type="entry name" value="F-box domain"/>
    <property type="match status" value="1"/>
</dbReference>
<evidence type="ECO:0000259" key="2">
    <source>
        <dbReference type="PROSITE" id="PS50181"/>
    </source>
</evidence>
<feature type="region of interest" description="Disordered" evidence="1">
    <location>
        <begin position="340"/>
        <end position="360"/>
    </location>
</feature>
<evidence type="ECO:0000313" key="4">
    <source>
        <dbReference type="Proteomes" id="UP000092716"/>
    </source>
</evidence>
<dbReference type="Gene3D" id="1.20.1280.50">
    <property type="match status" value="1"/>
</dbReference>
<proteinExistence type="predicted"/>
<dbReference type="RefSeq" id="XP_019915214.1">
    <property type="nucleotide sequence ID" value="XM_020059714.1"/>
</dbReference>
<feature type="domain" description="F-box" evidence="2">
    <location>
        <begin position="1"/>
        <end position="45"/>
    </location>
</feature>
<sequence>MNELPSGIIKEIFKFLTYEDVVKNKNCVCKEFYCAVKYNDLWKCFYDREYTDDIINRKQNDPFKELFYIRHEEKKKNKYVCFPKSAQEQFLDMEASLLALRDSSFGQFNISHLYEPGRFKVDNVMHGRDYGGGSPAVSPYYIGRRSHQNCIYDETLHNSGNDAVWNGKDALPLCENTHRGGKMTNQMMNEIEEESIWNDKITLRGRGVQEEDKSGHMCSFNHCEFKYIPRSDLYICTESRNYHICDDKCELAISSDIEWGYLVCPLSGKMFDCLSQPQCRKNFKSVNSTVRYILTYDMGAGGAFQYISPQEENYSDDSYAQEMEPSFAYRKRYSHKRMDGNTIHGGMRKRGKKKSGCISPASRNSVFKKILDSYMGSKKGCKRGTMQNG</sequence>
<gene>
    <name evidence="3" type="ORF">PCOAH_00029120</name>
</gene>
<dbReference type="InterPro" id="IPR036047">
    <property type="entry name" value="F-box-like_dom_sf"/>
</dbReference>
<dbReference type="PROSITE" id="PS50181">
    <property type="entry name" value="FBOX"/>
    <property type="match status" value="1"/>
</dbReference>
<dbReference type="KEGG" id="pcot:PCOAH_00029120"/>
<feature type="compositionally biased region" description="Basic residues" evidence="1">
    <location>
        <begin position="346"/>
        <end position="355"/>
    </location>
</feature>
<organism evidence="3 4">
    <name type="scientific">Plasmodium coatneyi</name>
    <dbReference type="NCBI Taxonomy" id="208452"/>
    <lineage>
        <taxon>Eukaryota</taxon>
        <taxon>Sar</taxon>
        <taxon>Alveolata</taxon>
        <taxon>Apicomplexa</taxon>
        <taxon>Aconoidasida</taxon>
        <taxon>Haemosporida</taxon>
        <taxon>Plasmodiidae</taxon>
        <taxon>Plasmodium</taxon>
    </lineage>
</organism>
<accession>A0A1B1E0Z1</accession>
<dbReference type="OrthoDB" id="3219396at2759"/>
<dbReference type="Proteomes" id="UP000092716">
    <property type="component" value="Chromosome 10"/>
</dbReference>
<protein>
    <recommendedName>
        <fullName evidence="2">F-box domain-containing protein</fullName>
    </recommendedName>
</protein>
<dbReference type="InterPro" id="IPR001810">
    <property type="entry name" value="F-box_dom"/>
</dbReference>
<dbReference type="GeneID" id="30909643"/>